<evidence type="ECO:0000256" key="1">
    <source>
        <dbReference type="SAM" id="Coils"/>
    </source>
</evidence>
<dbReference type="Proteomes" id="UP000232323">
    <property type="component" value="Unassembled WGS sequence"/>
</dbReference>
<evidence type="ECO:0000313" key="4">
    <source>
        <dbReference type="Proteomes" id="UP000232323"/>
    </source>
</evidence>
<name>A0A250X5Q4_9CHLO</name>
<keyword evidence="1" id="KW-0175">Coiled coil</keyword>
<sequence length="615" mass="67619">MNIQALNEALSPLPFDFEELLTGEGQTFGHESADDFFSNCLPWLKDVENAPSPFQNVPDTFKATSQSLPSSESTISPSIYALSPGEIPLSPQWVPDSPYLEKDNFNASKESSSCVEDVSSGPNACVQTSGAVSAQIGTLQWQLGLEPDCRKISFDSSTLSAQFKPGSHNARPCSYDLSATDAPAPGALAMAMSKPTSSNDEPVEEIKLGRRSEITTADIQWLPPQQVSSLAPAPSSGLLSSASLSQLLYSDDLLRSAAAGSAGSAGTSHTAIRKRSSNKKTGAAGEKPSTSTDLKATGAVKPNRYDKDPTRRKNLEIARLEEELKAKLQLAESLETTNEQLQRKERILRLQVENGDRTLMVQHIKGITPIVVSLLQSFKSSINQFQAGYLMARLPGDLEDYTIKDFAATWSAFMTEVSDILMGDKESPRVADVCDRISNWTIAIAVNKSKMMVEANNTNMQTGEPLRKDPQFWLGVVEKLGLSDQQVKDMRAAWEVYSVLMKTQTEEQNDRISRLSRVMQQDVDEKMPGASSSAWRLDSLCIVEQDQLIQGFLSGARRLSMLYLMVSFLMFRLLTPWQQCVMVFNSYPSFPCLKVMLAVVSLNMSELNEWGFILG</sequence>
<proteinExistence type="predicted"/>
<protein>
    <submittedName>
        <fullName evidence="3">Uncharacterized protein</fullName>
    </submittedName>
</protein>
<organism evidence="3 4">
    <name type="scientific">Chlamydomonas eustigma</name>
    <dbReference type="NCBI Taxonomy" id="1157962"/>
    <lineage>
        <taxon>Eukaryota</taxon>
        <taxon>Viridiplantae</taxon>
        <taxon>Chlorophyta</taxon>
        <taxon>core chlorophytes</taxon>
        <taxon>Chlorophyceae</taxon>
        <taxon>CS clade</taxon>
        <taxon>Chlamydomonadales</taxon>
        <taxon>Chlamydomonadaceae</taxon>
        <taxon>Chlamydomonas</taxon>
    </lineage>
</organism>
<dbReference type="AlphaFoldDB" id="A0A250X5Q4"/>
<gene>
    <name evidence="3" type="ORF">CEUSTIGMA_g5853.t1</name>
</gene>
<accession>A0A250X5Q4</accession>
<comment type="caution">
    <text evidence="3">The sequence shown here is derived from an EMBL/GenBank/DDBJ whole genome shotgun (WGS) entry which is preliminary data.</text>
</comment>
<reference evidence="3 4" key="1">
    <citation type="submission" date="2017-08" db="EMBL/GenBank/DDBJ databases">
        <title>Acidophilic green algal genome provides insights into adaptation to an acidic environment.</title>
        <authorList>
            <person name="Hirooka S."/>
            <person name="Hirose Y."/>
            <person name="Kanesaki Y."/>
            <person name="Higuchi S."/>
            <person name="Fujiwara T."/>
            <person name="Onuma R."/>
            <person name="Era A."/>
            <person name="Ohbayashi R."/>
            <person name="Uzuka A."/>
            <person name="Nozaki H."/>
            <person name="Yoshikawa H."/>
            <person name="Miyagishima S.Y."/>
        </authorList>
    </citation>
    <scope>NUCLEOTIDE SEQUENCE [LARGE SCALE GENOMIC DNA]</scope>
    <source>
        <strain evidence="3 4">NIES-2499</strain>
    </source>
</reference>
<evidence type="ECO:0000313" key="3">
    <source>
        <dbReference type="EMBL" id="GAX78411.1"/>
    </source>
</evidence>
<evidence type="ECO:0000256" key="2">
    <source>
        <dbReference type="SAM" id="MobiDB-lite"/>
    </source>
</evidence>
<feature type="coiled-coil region" evidence="1">
    <location>
        <begin position="310"/>
        <end position="351"/>
    </location>
</feature>
<keyword evidence="4" id="KW-1185">Reference proteome</keyword>
<dbReference type="OrthoDB" id="543852at2759"/>
<feature type="region of interest" description="Disordered" evidence="2">
    <location>
        <begin position="260"/>
        <end position="310"/>
    </location>
</feature>
<dbReference type="EMBL" id="BEGY01000032">
    <property type="protein sequence ID" value="GAX78411.1"/>
    <property type="molecule type" value="Genomic_DNA"/>
</dbReference>